<comment type="similarity">
    <text evidence="3">In the C-terminal section; belongs to the GTP cyclohydrolase II family.</text>
</comment>
<dbReference type="Pfam" id="PF00925">
    <property type="entry name" value="GTP_cyclohydro2"/>
    <property type="match status" value="1"/>
</dbReference>
<evidence type="ECO:0000256" key="10">
    <source>
        <dbReference type="ARBA" id="ARBA00043932"/>
    </source>
</evidence>
<evidence type="ECO:0000256" key="12">
    <source>
        <dbReference type="HAMAP-Rule" id="MF_00179"/>
    </source>
</evidence>
<evidence type="ECO:0000256" key="9">
    <source>
        <dbReference type="ARBA" id="ARBA00023134"/>
    </source>
</evidence>
<dbReference type="AlphaFoldDB" id="A0A178MNM3"/>
<feature type="binding site" evidence="12">
    <location>
        <position position="244"/>
    </location>
    <ligand>
        <name>Zn(2+)</name>
        <dbReference type="ChEBI" id="CHEBI:29105"/>
        <note>catalytic</note>
    </ligand>
</feature>
<reference evidence="14 15" key="1">
    <citation type="submission" date="2016-04" db="EMBL/GenBank/DDBJ databases">
        <title>Draft genome sequence of freshwater magnetotactic bacteria Magnetospirillum marisnigri SP-1 and Magnetospirillum moscoviense BB-1.</title>
        <authorList>
            <person name="Koziaeva V."/>
            <person name="Dziuba M.V."/>
            <person name="Ivanov T.M."/>
            <person name="Kuznetsov B."/>
            <person name="Grouzdev D.S."/>
        </authorList>
    </citation>
    <scope>NUCLEOTIDE SEQUENCE [LARGE SCALE GENOMIC DNA]</scope>
    <source>
        <strain evidence="14 15">SP-1</strain>
    </source>
</reference>
<feature type="binding site" evidence="12">
    <location>
        <position position="247"/>
    </location>
    <ligand>
        <name>GTP</name>
        <dbReference type="ChEBI" id="CHEBI:37565"/>
    </ligand>
</feature>
<dbReference type="NCBIfam" id="NF001591">
    <property type="entry name" value="PRK00393.1"/>
    <property type="match status" value="1"/>
</dbReference>
<comment type="cofactor">
    <cofactor evidence="12">
        <name>Zn(2+)</name>
        <dbReference type="ChEBI" id="CHEBI:29105"/>
    </cofactor>
    <text evidence="12">Binds 1 zinc ion per subunit.</text>
</comment>
<feature type="binding site" evidence="12">
    <location>
        <position position="326"/>
    </location>
    <ligand>
        <name>GTP</name>
        <dbReference type="ChEBI" id="CHEBI:37565"/>
    </ligand>
</feature>
<dbReference type="InterPro" id="IPR017945">
    <property type="entry name" value="DHBP_synth_RibB-like_a/b_dom"/>
</dbReference>
<keyword evidence="9 12" id="KW-0342">GTP-binding</keyword>
<keyword evidence="15" id="KW-1185">Reference proteome</keyword>
<dbReference type="InterPro" id="IPR036144">
    <property type="entry name" value="RibA-like_sf"/>
</dbReference>
<feature type="binding site" evidence="12">
    <location>
        <position position="331"/>
    </location>
    <ligand>
        <name>GTP</name>
        <dbReference type="ChEBI" id="CHEBI:37565"/>
    </ligand>
</feature>
<dbReference type="SUPFAM" id="SSF55821">
    <property type="entry name" value="YrdC/RibB"/>
    <property type="match status" value="1"/>
</dbReference>
<evidence type="ECO:0000256" key="2">
    <source>
        <dbReference type="ARBA" id="ARBA00005520"/>
    </source>
</evidence>
<evidence type="ECO:0000256" key="11">
    <source>
        <dbReference type="ARBA" id="ARBA00049295"/>
    </source>
</evidence>
<keyword evidence="5 12" id="KW-0479">Metal-binding</keyword>
<evidence type="ECO:0000256" key="5">
    <source>
        <dbReference type="ARBA" id="ARBA00022723"/>
    </source>
</evidence>
<feature type="domain" description="GTP cyclohydrolase II" evidence="13">
    <location>
        <begin position="183"/>
        <end position="347"/>
    </location>
</feature>
<keyword evidence="7 12" id="KW-0378">Hydrolase</keyword>
<dbReference type="CDD" id="cd00641">
    <property type="entry name" value="GTP_cyclohydro2"/>
    <property type="match status" value="1"/>
</dbReference>
<feature type="binding site" evidence="12">
    <location>
        <begin position="226"/>
        <end position="230"/>
    </location>
    <ligand>
        <name>GTP</name>
        <dbReference type="ChEBI" id="CHEBI:37565"/>
    </ligand>
</feature>
<dbReference type="UniPathway" id="UPA00275">
    <property type="reaction ID" value="UER00400"/>
</dbReference>
<feature type="active site" description="Proton acceptor" evidence="12">
    <location>
        <position position="303"/>
    </location>
</feature>
<comment type="catalytic activity">
    <reaction evidence="11 12">
        <text>GTP + 4 H2O = 2,5-diamino-6-hydroxy-4-(5-phosphoribosylamino)-pyrimidine + formate + 2 phosphate + 3 H(+)</text>
        <dbReference type="Rhea" id="RHEA:23704"/>
        <dbReference type="ChEBI" id="CHEBI:15377"/>
        <dbReference type="ChEBI" id="CHEBI:15378"/>
        <dbReference type="ChEBI" id="CHEBI:15740"/>
        <dbReference type="ChEBI" id="CHEBI:37565"/>
        <dbReference type="ChEBI" id="CHEBI:43474"/>
        <dbReference type="ChEBI" id="CHEBI:58614"/>
        <dbReference type="EC" id="3.5.4.25"/>
    </reaction>
</comment>
<evidence type="ECO:0000256" key="6">
    <source>
        <dbReference type="ARBA" id="ARBA00022741"/>
    </source>
</evidence>
<comment type="pathway">
    <text evidence="1 12">Cofactor biosynthesis; riboflavin biosynthesis; 5-amino-6-(D-ribitylamino)uracil from GTP: step 1/4.</text>
</comment>
<dbReference type="InterPro" id="IPR000926">
    <property type="entry name" value="RibA"/>
</dbReference>
<dbReference type="PANTHER" id="PTHR21327">
    <property type="entry name" value="GTP CYCLOHYDROLASE II-RELATED"/>
    <property type="match status" value="1"/>
</dbReference>
<dbReference type="PANTHER" id="PTHR21327:SF18">
    <property type="entry name" value="3,4-DIHYDROXY-2-BUTANONE 4-PHOSPHATE SYNTHASE"/>
    <property type="match status" value="1"/>
</dbReference>
<dbReference type="RefSeq" id="WP_068492908.1">
    <property type="nucleotide sequence ID" value="NZ_LWQT01000055.1"/>
</dbReference>
<name>A0A178MNM3_9PROT</name>
<evidence type="ECO:0000256" key="7">
    <source>
        <dbReference type="ARBA" id="ARBA00022801"/>
    </source>
</evidence>
<feature type="binding site" evidence="12">
    <location>
        <position position="242"/>
    </location>
    <ligand>
        <name>Zn(2+)</name>
        <dbReference type="ChEBI" id="CHEBI:29105"/>
        <note>catalytic</note>
    </ligand>
</feature>
<dbReference type="OrthoDB" id="9793111at2"/>
<evidence type="ECO:0000256" key="1">
    <source>
        <dbReference type="ARBA" id="ARBA00004853"/>
    </source>
</evidence>
<feature type="binding site" evidence="12">
    <location>
        <begin position="269"/>
        <end position="271"/>
    </location>
    <ligand>
        <name>GTP</name>
        <dbReference type="ChEBI" id="CHEBI:37565"/>
    </ligand>
</feature>
<dbReference type="GO" id="GO:0005829">
    <property type="term" value="C:cytosol"/>
    <property type="evidence" value="ECO:0007669"/>
    <property type="project" value="TreeGrafter"/>
</dbReference>
<dbReference type="STRING" id="1285242.A6A04_02555"/>
<dbReference type="EMBL" id="LWQT01000055">
    <property type="protein sequence ID" value="OAN50380.1"/>
    <property type="molecule type" value="Genomic_DNA"/>
</dbReference>
<dbReference type="SUPFAM" id="SSF142695">
    <property type="entry name" value="RibA-like"/>
    <property type="match status" value="1"/>
</dbReference>
<dbReference type="GO" id="GO:0008270">
    <property type="term" value="F:zinc ion binding"/>
    <property type="evidence" value="ECO:0007669"/>
    <property type="project" value="UniProtKB-UniRule"/>
</dbReference>
<dbReference type="Proteomes" id="UP000078428">
    <property type="component" value="Unassembled WGS sequence"/>
</dbReference>
<gene>
    <name evidence="12" type="primary">ribA</name>
    <name evidence="14" type="ORF">A6A04_02555</name>
</gene>
<evidence type="ECO:0000256" key="8">
    <source>
        <dbReference type="ARBA" id="ARBA00022833"/>
    </source>
</evidence>
<evidence type="ECO:0000313" key="14">
    <source>
        <dbReference type="EMBL" id="OAN50380.1"/>
    </source>
</evidence>
<keyword evidence="4 12" id="KW-0686">Riboflavin biosynthesis</keyword>
<comment type="caution">
    <text evidence="14">The sequence shown here is derived from an EMBL/GenBank/DDBJ whole genome shotgun (WGS) entry which is preliminary data.</text>
</comment>
<proteinExistence type="inferred from homology"/>
<feature type="active site" description="Nucleophile" evidence="12">
    <location>
        <position position="305"/>
    </location>
</feature>
<dbReference type="Gene3D" id="3.40.50.10990">
    <property type="entry name" value="GTP cyclohydrolase II"/>
    <property type="match status" value="1"/>
</dbReference>
<evidence type="ECO:0000313" key="15">
    <source>
        <dbReference type="Proteomes" id="UP000078428"/>
    </source>
</evidence>
<evidence type="ECO:0000256" key="4">
    <source>
        <dbReference type="ARBA" id="ARBA00022619"/>
    </source>
</evidence>
<dbReference type="GO" id="GO:0009231">
    <property type="term" value="P:riboflavin biosynthetic process"/>
    <property type="evidence" value="ECO:0007669"/>
    <property type="project" value="UniProtKB-UniRule"/>
</dbReference>
<evidence type="ECO:0000256" key="3">
    <source>
        <dbReference type="ARBA" id="ARBA00008976"/>
    </source>
</evidence>
<dbReference type="EC" id="3.5.4.25" evidence="12"/>
<comment type="similarity">
    <text evidence="2">In the N-terminal section; belongs to the DHBP synthase family.</text>
</comment>
<dbReference type="InterPro" id="IPR032677">
    <property type="entry name" value="GTP_cyclohydro_II"/>
</dbReference>
<protein>
    <recommendedName>
        <fullName evidence="12">GTP cyclohydrolase-2</fullName>
        <ecNumber evidence="12">3.5.4.25</ecNumber>
    </recommendedName>
    <alternativeName>
        <fullName evidence="12">GTP cyclohydrolase II</fullName>
    </alternativeName>
</protein>
<dbReference type="GO" id="GO:0005525">
    <property type="term" value="F:GTP binding"/>
    <property type="evidence" value="ECO:0007669"/>
    <property type="project" value="UniProtKB-KW"/>
</dbReference>
<feature type="binding site" evidence="12">
    <location>
        <position position="231"/>
    </location>
    <ligand>
        <name>Zn(2+)</name>
        <dbReference type="ChEBI" id="CHEBI:29105"/>
        <note>catalytic</note>
    </ligand>
</feature>
<accession>A0A178MNM3</accession>
<keyword evidence="8 12" id="KW-0862">Zinc</keyword>
<comment type="function">
    <text evidence="10 12">Catalyzes the conversion of GTP to 2,5-diamino-6-ribosylamino-4(3H)-pyrimidinone 5'-phosphate (DARP), formate and pyrophosphate.</text>
</comment>
<dbReference type="HAMAP" id="MF_00179">
    <property type="entry name" value="RibA"/>
    <property type="match status" value="1"/>
</dbReference>
<dbReference type="FunFam" id="3.40.50.10990:FF:000001">
    <property type="entry name" value="Riboflavin biosynthesis protein RibBA"/>
    <property type="match status" value="1"/>
</dbReference>
<sequence>MTRQLDLDPRPESPAPKPLVAVDRAIAELRRGAAVLVRAPGLRVLMLAAEAVGDESLARLQADAGVPPVLAVTGRRAGVLGLTETEDGVFRLSSQSGFDAATIAALTDPCAESNSPLDLSRLDVVKASGAEPACVALAKLSRLLPAAVLAELGGHAPFDVVQVEADDIAAYQTTAARSLVQVSQARVPLEGAENARIVAFRPSDGGIEHLAIVIGEPDPDQPVLARLHSECFTGDLLGSLRCDCGDQLRGAIAEIAQAGSGVLLYLAQEGRGIGLVNKLRAYQLQDAGFDTLDANLQLGFDDDERIYLPAAQMLRLLGIGRVRLLTNNPGKVESLARHGVEVTERVPHVFPSNDHNQGYLRTKATRGGHLF</sequence>
<feature type="binding site" evidence="12">
    <location>
        <position position="291"/>
    </location>
    <ligand>
        <name>GTP</name>
        <dbReference type="ChEBI" id="CHEBI:37565"/>
    </ligand>
</feature>
<evidence type="ECO:0000259" key="13">
    <source>
        <dbReference type="Pfam" id="PF00925"/>
    </source>
</evidence>
<dbReference type="GO" id="GO:0003935">
    <property type="term" value="F:GTP cyclohydrolase II activity"/>
    <property type="evidence" value="ECO:0007669"/>
    <property type="project" value="UniProtKB-UniRule"/>
</dbReference>
<comment type="similarity">
    <text evidence="12">Belongs to the GTP cyclohydrolase II family.</text>
</comment>
<organism evidence="14 15">
    <name type="scientific">Paramagnetospirillum marisnigri</name>
    <dbReference type="NCBI Taxonomy" id="1285242"/>
    <lineage>
        <taxon>Bacteria</taxon>
        <taxon>Pseudomonadati</taxon>
        <taxon>Pseudomonadota</taxon>
        <taxon>Alphaproteobacteria</taxon>
        <taxon>Rhodospirillales</taxon>
        <taxon>Magnetospirillaceae</taxon>
        <taxon>Paramagnetospirillum</taxon>
    </lineage>
</organism>
<dbReference type="NCBIfam" id="TIGR00505">
    <property type="entry name" value="ribA"/>
    <property type="match status" value="1"/>
</dbReference>
<keyword evidence="6 12" id="KW-0547">Nucleotide-binding</keyword>